<proteinExistence type="predicted"/>
<keyword evidence="12" id="KW-1185">Reference proteome</keyword>
<evidence type="ECO:0000313" key="11">
    <source>
        <dbReference type="EMBL" id="GEL23298.1"/>
    </source>
</evidence>
<keyword evidence="3" id="KW-0132">Cell division</keyword>
<dbReference type="OrthoDB" id="9790760at2"/>
<dbReference type="PANTHER" id="PTHR37820">
    <property type="entry name" value="CELL DIVISION PROTEIN DIVIB"/>
    <property type="match status" value="1"/>
</dbReference>
<reference evidence="11 12" key="1">
    <citation type="submission" date="2019-07" db="EMBL/GenBank/DDBJ databases">
        <title>Whole genome shotgun sequence of Pseudonocardia sulfidoxydans NBRC 16205.</title>
        <authorList>
            <person name="Hosoyama A."/>
            <person name="Uohara A."/>
            <person name="Ohji S."/>
            <person name="Ichikawa N."/>
        </authorList>
    </citation>
    <scope>NUCLEOTIDE SEQUENCE [LARGE SCALE GENOMIC DNA]</scope>
    <source>
        <strain evidence="11 12">NBRC 16205</strain>
    </source>
</reference>
<keyword evidence="2" id="KW-1003">Cell membrane</keyword>
<feature type="compositionally biased region" description="Basic and acidic residues" evidence="8">
    <location>
        <begin position="85"/>
        <end position="112"/>
    </location>
</feature>
<evidence type="ECO:0000313" key="12">
    <source>
        <dbReference type="Proteomes" id="UP000321685"/>
    </source>
</evidence>
<dbReference type="GO" id="GO:0005886">
    <property type="term" value="C:plasma membrane"/>
    <property type="evidence" value="ECO:0007669"/>
    <property type="project" value="TreeGrafter"/>
</dbReference>
<evidence type="ECO:0000256" key="6">
    <source>
        <dbReference type="ARBA" id="ARBA00023136"/>
    </source>
</evidence>
<dbReference type="InterPro" id="IPR034746">
    <property type="entry name" value="POTRA"/>
</dbReference>
<dbReference type="Gene3D" id="3.10.20.310">
    <property type="entry name" value="membrane protein fhac"/>
    <property type="match status" value="1"/>
</dbReference>
<comment type="subcellular location">
    <subcellularLocation>
        <location evidence="1">Membrane</location>
    </subcellularLocation>
</comment>
<keyword evidence="6 9" id="KW-0472">Membrane</keyword>
<evidence type="ECO:0000256" key="1">
    <source>
        <dbReference type="ARBA" id="ARBA00004370"/>
    </source>
</evidence>
<evidence type="ECO:0000256" key="7">
    <source>
        <dbReference type="ARBA" id="ARBA00023306"/>
    </source>
</evidence>
<accession>A0A511DJT3</accession>
<evidence type="ECO:0000256" key="5">
    <source>
        <dbReference type="ARBA" id="ARBA00022989"/>
    </source>
</evidence>
<protein>
    <recommendedName>
        <fullName evidence="10">POTRA domain-containing protein</fullName>
    </recommendedName>
</protein>
<dbReference type="GO" id="GO:0051301">
    <property type="term" value="P:cell division"/>
    <property type="evidence" value="ECO:0007669"/>
    <property type="project" value="UniProtKB-KW"/>
</dbReference>
<evidence type="ECO:0000256" key="3">
    <source>
        <dbReference type="ARBA" id="ARBA00022618"/>
    </source>
</evidence>
<keyword evidence="7" id="KW-0131">Cell cycle</keyword>
<name>A0A511DJT3_9PSEU</name>
<dbReference type="EMBL" id="BJVJ01000017">
    <property type="protein sequence ID" value="GEL23298.1"/>
    <property type="molecule type" value="Genomic_DNA"/>
</dbReference>
<gene>
    <name evidence="11" type="ORF">PSU4_22520</name>
</gene>
<dbReference type="Pfam" id="PF08478">
    <property type="entry name" value="POTRA_1"/>
    <property type="match status" value="1"/>
</dbReference>
<comment type="caution">
    <text evidence="11">The sequence shown here is derived from an EMBL/GenBank/DDBJ whole genome shotgun (WGS) entry which is preliminary data.</text>
</comment>
<evidence type="ECO:0000259" key="10">
    <source>
        <dbReference type="PROSITE" id="PS51779"/>
    </source>
</evidence>
<keyword evidence="5 9" id="KW-1133">Transmembrane helix</keyword>
<feature type="transmembrane region" description="Helical" evidence="9">
    <location>
        <begin position="161"/>
        <end position="183"/>
    </location>
</feature>
<evidence type="ECO:0000256" key="2">
    <source>
        <dbReference type="ARBA" id="ARBA00022475"/>
    </source>
</evidence>
<organism evidence="11 12">
    <name type="scientific">Pseudonocardia sulfidoxydans NBRC 16205</name>
    <dbReference type="NCBI Taxonomy" id="1223511"/>
    <lineage>
        <taxon>Bacteria</taxon>
        <taxon>Bacillati</taxon>
        <taxon>Actinomycetota</taxon>
        <taxon>Actinomycetes</taxon>
        <taxon>Pseudonocardiales</taxon>
        <taxon>Pseudonocardiaceae</taxon>
        <taxon>Pseudonocardia</taxon>
    </lineage>
</organism>
<dbReference type="InterPro" id="IPR050487">
    <property type="entry name" value="FtsQ_DivIB"/>
</dbReference>
<keyword evidence="4 9" id="KW-0812">Transmembrane</keyword>
<evidence type="ECO:0000256" key="8">
    <source>
        <dbReference type="SAM" id="MobiDB-lite"/>
    </source>
</evidence>
<evidence type="ECO:0000256" key="4">
    <source>
        <dbReference type="ARBA" id="ARBA00022692"/>
    </source>
</evidence>
<feature type="compositionally biased region" description="Polar residues" evidence="8">
    <location>
        <begin position="114"/>
        <end position="132"/>
    </location>
</feature>
<dbReference type="InterPro" id="IPR013685">
    <property type="entry name" value="POTRA_FtsQ_type"/>
</dbReference>
<feature type="domain" description="POTRA" evidence="10">
    <location>
        <begin position="188"/>
        <end position="256"/>
    </location>
</feature>
<dbReference type="AlphaFoldDB" id="A0A511DJT3"/>
<dbReference type="PROSITE" id="PS51779">
    <property type="entry name" value="POTRA"/>
    <property type="match status" value="1"/>
</dbReference>
<evidence type="ECO:0000256" key="9">
    <source>
        <dbReference type="SAM" id="Phobius"/>
    </source>
</evidence>
<dbReference type="PANTHER" id="PTHR37820:SF1">
    <property type="entry name" value="CELL DIVISION PROTEIN FTSQ"/>
    <property type="match status" value="1"/>
</dbReference>
<feature type="compositionally biased region" description="Basic and acidic residues" evidence="8">
    <location>
        <begin position="28"/>
        <end position="48"/>
    </location>
</feature>
<sequence>MGDTRAGAGDTRPGAGEKRTSATGRRPGAADKRADVKRTGTARTDGRGRRIGAGGVGAIPGSSGGNRTPRAPERRTGDEDAPVADESHDKDDRNEEAPRTGEEPTARADERSPATGSPATGSPATGSPATGSADTTRETTARPARPRPVRPAPHFLRRRRIALLVVVLVLLGGLAGGVAFLLYGSGLADVETVTVEGALTVPQEQVLAAAAIPAGGPLAGVDTSGAEQRVAALPAVASVTVGRDWPHTVVVTVVERVAVALADTSRGLMLVDGTGMAYQQAPEVPPVLPHLNVSITGSIEPGDVQTTAGLGVLAALPDAVRSQVLTITVIAPAATGGLPTVELVLSDDRRVVWGSAENSQRKAAVLTALLTEKGSVFDVASPDLPTIRR</sequence>
<feature type="region of interest" description="Disordered" evidence="8">
    <location>
        <begin position="1"/>
        <end position="151"/>
    </location>
</feature>
<dbReference type="Proteomes" id="UP000321685">
    <property type="component" value="Unassembled WGS sequence"/>
</dbReference>
<feature type="compositionally biased region" description="Gly residues" evidence="8">
    <location>
        <begin position="51"/>
        <end position="64"/>
    </location>
</feature>